<organism evidence="1 2">
    <name type="scientific">Dictyobacter arantiisoli</name>
    <dbReference type="NCBI Taxonomy" id="2014874"/>
    <lineage>
        <taxon>Bacteria</taxon>
        <taxon>Bacillati</taxon>
        <taxon>Chloroflexota</taxon>
        <taxon>Ktedonobacteria</taxon>
        <taxon>Ktedonobacterales</taxon>
        <taxon>Dictyobacteraceae</taxon>
        <taxon>Dictyobacter</taxon>
    </lineage>
</organism>
<gene>
    <name evidence="1" type="ORF">KDI_47620</name>
</gene>
<reference evidence="1 2" key="1">
    <citation type="submission" date="2019-01" db="EMBL/GenBank/DDBJ databases">
        <title>Draft genome sequence of Dictyobacter sp. Uno17.</title>
        <authorList>
            <person name="Wang C.M."/>
            <person name="Zheng Y."/>
            <person name="Sakai Y."/>
            <person name="Abe K."/>
            <person name="Yokota A."/>
            <person name="Yabe S."/>
        </authorList>
    </citation>
    <scope>NUCLEOTIDE SEQUENCE [LARGE SCALE GENOMIC DNA]</scope>
    <source>
        <strain evidence="1 2">Uno17</strain>
    </source>
</reference>
<evidence type="ECO:0000313" key="2">
    <source>
        <dbReference type="Proteomes" id="UP000322530"/>
    </source>
</evidence>
<accession>A0A5A5TJ07</accession>
<keyword evidence="2" id="KW-1185">Reference proteome</keyword>
<proteinExistence type="predicted"/>
<dbReference type="Proteomes" id="UP000322530">
    <property type="component" value="Unassembled WGS sequence"/>
</dbReference>
<name>A0A5A5TJ07_9CHLR</name>
<protein>
    <submittedName>
        <fullName evidence="1">Uncharacterized protein</fullName>
    </submittedName>
</protein>
<comment type="caution">
    <text evidence="1">The sequence shown here is derived from an EMBL/GenBank/DDBJ whole genome shotgun (WGS) entry which is preliminary data.</text>
</comment>
<dbReference type="AlphaFoldDB" id="A0A5A5TJ07"/>
<evidence type="ECO:0000313" key="1">
    <source>
        <dbReference type="EMBL" id="GCF11198.1"/>
    </source>
</evidence>
<sequence>MPNGSIPALVMCRLWNLKPPGSGIAYDPFERGLVFGVHSKSFYTEKRGWDGVLPILPSG</sequence>
<dbReference type="EMBL" id="BIXY01000098">
    <property type="protein sequence ID" value="GCF11198.1"/>
    <property type="molecule type" value="Genomic_DNA"/>
</dbReference>